<keyword evidence="4" id="KW-1185">Reference proteome</keyword>
<reference evidence="3 4" key="1">
    <citation type="submission" date="2016-10" db="EMBL/GenBank/DDBJ databases">
        <authorList>
            <person name="de Groot N.N."/>
        </authorList>
    </citation>
    <scope>NUCLEOTIDE SEQUENCE [LARGE SCALE GENOMIC DNA]</scope>
    <source>
        <strain evidence="3 4">DSM 27078</strain>
    </source>
</reference>
<accession>A0A1H8YWE6</accession>
<feature type="signal peptide" evidence="1">
    <location>
        <begin position="1"/>
        <end position="18"/>
    </location>
</feature>
<sequence length="167" mass="19150">MKKFILLLLIAFSTSFYAQENTRVEFNKNSELMINASIINNETTFTKFVEIVGGQPELIKESKNGVKTYFYSKNGLVFKTNKDKLTMIGFNYNWDGDKSFPNTTFTGVVVIGTVQLDTNTTKEFMKKNDFLTFDNLFLELFAAKSKNTVIMVGYKNDKITQLGFEFQ</sequence>
<dbReference type="STRING" id="1299341.SAMN05444005_101302"/>
<dbReference type="RefSeq" id="WP_091464218.1">
    <property type="nucleotide sequence ID" value="NZ_FOEI01000001.1"/>
</dbReference>
<evidence type="ECO:0000256" key="1">
    <source>
        <dbReference type="SAM" id="SignalP"/>
    </source>
</evidence>
<dbReference type="OrthoDB" id="1443138at2"/>
<name>A0A1H8YWE6_9FLAO</name>
<dbReference type="AlphaFoldDB" id="A0A1H8YWE6"/>
<dbReference type="InterPro" id="IPR056640">
    <property type="entry name" value="DUF7738"/>
</dbReference>
<dbReference type="Pfam" id="PF24880">
    <property type="entry name" value="DUF7738"/>
    <property type="match status" value="1"/>
</dbReference>
<dbReference type="EMBL" id="FOEI01000001">
    <property type="protein sequence ID" value="SEP56442.1"/>
    <property type="molecule type" value="Genomic_DNA"/>
</dbReference>
<feature type="domain" description="DUF7738" evidence="2">
    <location>
        <begin position="27"/>
        <end position="124"/>
    </location>
</feature>
<organism evidence="3 4">
    <name type="scientific">Flavobacterium urocaniciphilum</name>
    <dbReference type="NCBI Taxonomy" id="1299341"/>
    <lineage>
        <taxon>Bacteria</taxon>
        <taxon>Pseudomonadati</taxon>
        <taxon>Bacteroidota</taxon>
        <taxon>Flavobacteriia</taxon>
        <taxon>Flavobacteriales</taxon>
        <taxon>Flavobacteriaceae</taxon>
        <taxon>Flavobacterium</taxon>
    </lineage>
</organism>
<gene>
    <name evidence="3" type="ORF">SAMN05444005_101302</name>
</gene>
<keyword evidence="1" id="KW-0732">Signal</keyword>
<dbReference type="Proteomes" id="UP000198648">
    <property type="component" value="Unassembled WGS sequence"/>
</dbReference>
<evidence type="ECO:0000313" key="4">
    <source>
        <dbReference type="Proteomes" id="UP000198648"/>
    </source>
</evidence>
<evidence type="ECO:0000259" key="2">
    <source>
        <dbReference type="Pfam" id="PF24880"/>
    </source>
</evidence>
<feature type="chain" id="PRO_5011680496" description="DUF7738 domain-containing protein" evidence="1">
    <location>
        <begin position="19"/>
        <end position="167"/>
    </location>
</feature>
<evidence type="ECO:0000313" key="3">
    <source>
        <dbReference type="EMBL" id="SEP56442.1"/>
    </source>
</evidence>
<protein>
    <recommendedName>
        <fullName evidence="2">DUF7738 domain-containing protein</fullName>
    </recommendedName>
</protein>
<proteinExistence type="predicted"/>